<evidence type="ECO:0000313" key="4">
    <source>
        <dbReference type="Proteomes" id="UP000095038"/>
    </source>
</evidence>
<keyword evidence="2" id="KW-1133">Transmembrane helix</keyword>
<feature type="compositionally biased region" description="Pro residues" evidence="1">
    <location>
        <begin position="104"/>
        <end position="113"/>
    </location>
</feature>
<dbReference type="RefSeq" id="XP_020050458.1">
    <property type="nucleotide sequence ID" value="XM_020194333.1"/>
</dbReference>
<keyword evidence="4" id="KW-1185">Reference proteome</keyword>
<feature type="compositionally biased region" description="Polar residues" evidence="1">
    <location>
        <begin position="89"/>
        <end position="102"/>
    </location>
</feature>
<dbReference type="Proteomes" id="UP000095038">
    <property type="component" value="Unassembled WGS sequence"/>
</dbReference>
<feature type="transmembrane region" description="Helical" evidence="2">
    <location>
        <begin position="20"/>
        <end position="41"/>
    </location>
</feature>
<evidence type="ECO:0000256" key="2">
    <source>
        <dbReference type="SAM" id="Phobius"/>
    </source>
</evidence>
<proteinExistence type="predicted"/>
<sequence>MAICEEGNYYPPGCLSVARLVGIILSCIAAVLLTISLVLYLTRRKKTMGTATVVEIPMNNVGYQQAYAPPPGQPPYFQPGYNQGYVPPYNQSYDPGYSTQNYYPAPPAPPPNSSNPFENNQGLTPPSGPPPTYKN</sequence>
<organism evidence="3 4">
    <name type="scientific">Ascoidea rubescens DSM 1968</name>
    <dbReference type="NCBI Taxonomy" id="1344418"/>
    <lineage>
        <taxon>Eukaryota</taxon>
        <taxon>Fungi</taxon>
        <taxon>Dikarya</taxon>
        <taxon>Ascomycota</taxon>
        <taxon>Saccharomycotina</taxon>
        <taxon>Saccharomycetes</taxon>
        <taxon>Ascoideaceae</taxon>
        <taxon>Ascoidea</taxon>
    </lineage>
</organism>
<name>A0A1D2VRB9_9ASCO</name>
<feature type="compositionally biased region" description="Pro residues" evidence="1">
    <location>
        <begin position="126"/>
        <end position="135"/>
    </location>
</feature>
<evidence type="ECO:0000256" key="1">
    <source>
        <dbReference type="SAM" id="MobiDB-lite"/>
    </source>
</evidence>
<accession>A0A1D2VRB9</accession>
<dbReference type="EMBL" id="KV454475">
    <property type="protein sequence ID" value="ODV64151.1"/>
    <property type="molecule type" value="Genomic_DNA"/>
</dbReference>
<gene>
    <name evidence="3" type="ORF">ASCRUDRAFT_79064</name>
</gene>
<dbReference type="AlphaFoldDB" id="A0A1D2VRB9"/>
<reference evidence="4" key="1">
    <citation type="submission" date="2016-05" db="EMBL/GenBank/DDBJ databases">
        <title>Comparative genomics of biotechnologically important yeasts.</title>
        <authorList>
            <consortium name="DOE Joint Genome Institute"/>
            <person name="Riley R."/>
            <person name="Haridas S."/>
            <person name="Wolfe K.H."/>
            <person name="Lopes M.R."/>
            <person name="Hittinger C.T."/>
            <person name="Goker M."/>
            <person name="Salamov A."/>
            <person name="Wisecaver J."/>
            <person name="Long T.M."/>
            <person name="Aerts A.L."/>
            <person name="Barry K."/>
            <person name="Choi C."/>
            <person name="Clum A."/>
            <person name="Coughlan A.Y."/>
            <person name="Deshpande S."/>
            <person name="Douglass A.P."/>
            <person name="Hanson S.J."/>
            <person name="Klenk H.-P."/>
            <person name="Labutti K."/>
            <person name="Lapidus A."/>
            <person name="Lindquist E."/>
            <person name="Lipzen A."/>
            <person name="Meier-Kolthoff J.P."/>
            <person name="Ohm R.A."/>
            <person name="Otillar R.P."/>
            <person name="Pangilinan J."/>
            <person name="Peng Y."/>
            <person name="Rokas A."/>
            <person name="Rosa C.A."/>
            <person name="Scheuner C."/>
            <person name="Sibirny A.A."/>
            <person name="Slot J.C."/>
            <person name="Stielow J.B."/>
            <person name="Sun H."/>
            <person name="Kurtzman C.P."/>
            <person name="Blackwell M."/>
            <person name="Grigoriev I.V."/>
            <person name="Jeffries T.W."/>
        </authorList>
    </citation>
    <scope>NUCLEOTIDE SEQUENCE [LARGE SCALE GENOMIC DNA]</scope>
    <source>
        <strain evidence="4">DSM 1968</strain>
    </source>
</reference>
<dbReference type="InParanoid" id="A0A1D2VRB9"/>
<dbReference type="GeneID" id="30967969"/>
<protein>
    <submittedName>
        <fullName evidence="3">Uncharacterized protein</fullName>
    </submittedName>
</protein>
<feature type="region of interest" description="Disordered" evidence="1">
    <location>
        <begin position="67"/>
        <end position="135"/>
    </location>
</feature>
<keyword evidence="2" id="KW-0472">Membrane</keyword>
<feature type="compositionally biased region" description="Pro residues" evidence="1">
    <location>
        <begin position="68"/>
        <end position="77"/>
    </location>
</feature>
<evidence type="ECO:0000313" key="3">
    <source>
        <dbReference type="EMBL" id="ODV64151.1"/>
    </source>
</evidence>
<keyword evidence="2" id="KW-0812">Transmembrane</keyword>